<proteinExistence type="predicted"/>
<evidence type="ECO:0000313" key="1">
    <source>
        <dbReference type="EMBL" id="RMB08963.1"/>
    </source>
</evidence>
<dbReference type="OrthoDB" id="9805604at2"/>
<protein>
    <submittedName>
        <fullName evidence="1">Spore coat polysaccharide biosynthesis predicted glycosyltransferase SpsG</fullName>
    </submittedName>
</protein>
<dbReference type="SUPFAM" id="SSF53756">
    <property type="entry name" value="UDP-Glycosyltransferase/glycogen phosphorylase"/>
    <property type="match status" value="1"/>
</dbReference>
<dbReference type="Proteomes" id="UP000271227">
    <property type="component" value="Unassembled WGS sequence"/>
</dbReference>
<dbReference type="Gene3D" id="3.40.50.2000">
    <property type="entry name" value="Glycogen Phosphorylase B"/>
    <property type="match status" value="1"/>
</dbReference>
<organism evidence="1 2">
    <name type="scientific">Eilatimonas milleporae</name>
    <dbReference type="NCBI Taxonomy" id="911205"/>
    <lineage>
        <taxon>Bacteria</taxon>
        <taxon>Pseudomonadati</taxon>
        <taxon>Pseudomonadota</taxon>
        <taxon>Alphaproteobacteria</taxon>
        <taxon>Kordiimonadales</taxon>
        <taxon>Kordiimonadaceae</taxon>
        <taxon>Eilatimonas</taxon>
    </lineage>
</organism>
<name>A0A3M0CY57_9PROT</name>
<evidence type="ECO:0000313" key="2">
    <source>
        <dbReference type="Proteomes" id="UP000271227"/>
    </source>
</evidence>
<dbReference type="Gene3D" id="3.40.50.11190">
    <property type="match status" value="1"/>
</dbReference>
<accession>A0A3M0CY57</accession>
<comment type="caution">
    <text evidence="1">The sequence shown here is derived from an EMBL/GenBank/DDBJ whole genome shotgun (WGS) entry which is preliminary data.</text>
</comment>
<keyword evidence="2" id="KW-1185">Reference proteome</keyword>
<reference evidence="1 2" key="1">
    <citation type="submission" date="2018-10" db="EMBL/GenBank/DDBJ databases">
        <title>Genomic Encyclopedia of Archaeal and Bacterial Type Strains, Phase II (KMG-II): from individual species to whole genera.</title>
        <authorList>
            <person name="Goeker M."/>
        </authorList>
    </citation>
    <scope>NUCLEOTIDE SEQUENCE [LARGE SCALE GENOMIC DNA]</scope>
    <source>
        <strain evidence="1 2">DSM 25217</strain>
    </source>
</reference>
<sequence length="327" mass="34312">MRVDLACISGSQDGLGHVRRLLCLGQTLEKRGVDVGYFSSDISTLPGMPIVRRAFQPLDHLPQHSGTLNASEEAGGRSILVLDMKHRTQDTLSRLASSYEKVICLSDTGHAVPGAHITINPNPFQVGAATPQIDGVNGQEAHYFAGADYCLITNPATAVSAMADDTAAAFKPDAGPIVVSFGGADDGRFAGAVIDRLAGRVGQAERIVWAVPRSFPSAPVLPENVDICAGKDLAVLMSKAAVLICGAGVTCLEAMAGGTPFVAIPVSADQHLAGTWLENNGYAVLPFEKLDDLPAIVGDVKTRTRRARPELLAGAERVADIVLRTAL</sequence>
<keyword evidence="1" id="KW-0808">Transferase</keyword>
<dbReference type="RefSeq" id="WP_121938277.1">
    <property type="nucleotide sequence ID" value="NZ_REFR01000010.1"/>
</dbReference>
<dbReference type="InParanoid" id="A0A3M0CY57"/>
<dbReference type="GO" id="GO:0016740">
    <property type="term" value="F:transferase activity"/>
    <property type="evidence" value="ECO:0007669"/>
    <property type="project" value="UniProtKB-KW"/>
</dbReference>
<dbReference type="EMBL" id="REFR01000010">
    <property type="protein sequence ID" value="RMB08963.1"/>
    <property type="molecule type" value="Genomic_DNA"/>
</dbReference>
<dbReference type="AlphaFoldDB" id="A0A3M0CY57"/>
<gene>
    <name evidence="1" type="ORF">BXY39_1610</name>
</gene>